<comment type="similarity">
    <text evidence="5">Belongs to the WD repeat STRAP family.</text>
</comment>
<dbReference type="SMART" id="SM00320">
    <property type="entry name" value="WD40"/>
    <property type="match status" value="7"/>
</dbReference>
<dbReference type="OrthoDB" id="6252103at2759"/>
<evidence type="ECO:0000256" key="3">
    <source>
        <dbReference type="ARBA" id="ARBA00022737"/>
    </source>
</evidence>
<feature type="repeat" description="WD" evidence="7">
    <location>
        <begin position="50"/>
        <end position="91"/>
    </location>
</feature>
<dbReference type="Gramene" id="PRQ29416">
    <property type="protein sequence ID" value="PRQ29416"/>
    <property type="gene ID" value="RchiOBHm_Chr5g0013651"/>
</dbReference>
<keyword evidence="1 7" id="KW-0853">WD repeat</keyword>
<proteinExistence type="inferred from homology"/>
<evidence type="ECO:0000256" key="7">
    <source>
        <dbReference type="PROSITE-ProRule" id="PRU00221"/>
    </source>
</evidence>
<evidence type="ECO:0000313" key="8">
    <source>
        <dbReference type="EMBL" id="PRQ29416.1"/>
    </source>
</evidence>
<dbReference type="InterPro" id="IPR019775">
    <property type="entry name" value="WD40_repeat_CS"/>
</dbReference>
<dbReference type="GO" id="GO:0032797">
    <property type="term" value="C:SMN complex"/>
    <property type="evidence" value="ECO:0007669"/>
    <property type="project" value="TreeGrafter"/>
</dbReference>
<evidence type="ECO:0000256" key="1">
    <source>
        <dbReference type="ARBA" id="ARBA00022574"/>
    </source>
</evidence>
<dbReference type="SUPFAM" id="SSF50978">
    <property type="entry name" value="WD40 repeat-like"/>
    <property type="match status" value="1"/>
</dbReference>
<gene>
    <name evidence="8" type="ORF">RchiOBHm_Chr5g0013651</name>
</gene>
<keyword evidence="3" id="KW-0677">Repeat</keyword>
<reference evidence="8 9" key="1">
    <citation type="journal article" date="2018" name="Nat. Genet.">
        <title>The Rosa genome provides new insights in the design of modern roses.</title>
        <authorList>
            <person name="Bendahmane M."/>
        </authorList>
    </citation>
    <scope>NUCLEOTIDE SEQUENCE [LARGE SCALE GENOMIC DNA]</scope>
    <source>
        <strain evidence="9">cv. Old Blush</strain>
    </source>
</reference>
<comment type="caution">
    <text evidence="8">The sequence shown here is derived from an EMBL/GenBank/DDBJ whole genome shotgun (WGS) entry which is preliminary data.</text>
</comment>
<dbReference type="InterPro" id="IPR001680">
    <property type="entry name" value="WD40_rpt"/>
</dbReference>
<dbReference type="PROSITE" id="PS50082">
    <property type="entry name" value="WD_REPEATS_2"/>
    <property type="match status" value="1"/>
</dbReference>
<dbReference type="Gene3D" id="2.130.10.10">
    <property type="entry name" value="YVTN repeat-like/Quinoprotein amine dehydrogenase"/>
    <property type="match status" value="1"/>
</dbReference>
<evidence type="ECO:0000313" key="9">
    <source>
        <dbReference type="Proteomes" id="UP000238479"/>
    </source>
</evidence>
<keyword evidence="4" id="KW-0508">mRNA splicing</keyword>
<dbReference type="STRING" id="74649.A0A2P6Q5G0"/>
<sequence>MTVVCERHNRSVADLCYGPVTPDGVLLLTASEDHTAILRNGETGGFIHKFEGHEGQVWSCDINSMGRLAATASEDCTVRIWDINARQCVHKFSEGNIMQSCAFSLVGNYIVMGGFRDNLKLYDLHQVDTPIWQIANLDACVRSVAWMDDHRLMVSFSDKVGFRVWDIRGPPCIKEIRTHSSVTSIELHQSKNYITTMSANTATIWNLTFNPLVELCVPRISESASFRPQNDILIVGGDDRVVRILGVKDRTEISVVGGGFHMGPIQCVRFSPNGQSFAAGSRDGRTIIRKIDIQMEDVND</sequence>
<evidence type="ECO:0000256" key="5">
    <source>
        <dbReference type="ARBA" id="ARBA00038394"/>
    </source>
</evidence>
<dbReference type="AlphaFoldDB" id="A0A2P6Q5G0"/>
<dbReference type="Proteomes" id="UP000238479">
    <property type="component" value="Chromosome 5"/>
</dbReference>
<dbReference type="GO" id="GO:0003723">
    <property type="term" value="F:RNA binding"/>
    <property type="evidence" value="ECO:0007669"/>
    <property type="project" value="TreeGrafter"/>
</dbReference>
<dbReference type="PANTHER" id="PTHR19877:SF13">
    <property type="entry name" value="SERINE-THREONINE KINASE RECEPTOR-ASSOCIATED PROTEIN"/>
    <property type="match status" value="1"/>
</dbReference>
<dbReference type="EMBL" id="PDCK01000043">
    <property type="protein sequence ID" value="PRQ29416.1"/>
    <property type="molecule type" value="Genomic_DNA"/>
</dbReference>
<dbReference type="PROSITE" id="PS50294">
    <property type="entry name" value="WD_REPEATS_REGION"/>
    <property type="match status" value="1"/>
</dbReference>
<dbReference type="PROSITE" id="PS00678">
    <property type="entry name" value="WD_REPEATS_1"/>
    <property type="match status" value="1"/>
</dbReference>
<dbReference type="InterPro" id="IPR015943">
    <property type="entry name" value="WD40/YVTN_repeat-like_dom_sf"/>
</dbReference>
<evidence type="ECO:0000256" key="4">
    <source>
        <dbReference type="ARBA" id="ARBA00023187"/>
    </source>
</evidence>
<keyword evidence="2" id="KW-0507">mRNA processing</keyword>
<accession>A0A2P6Q5G0</accession>
<name>A0A2P6Q5G0_ROSCH</name>
<dbReference type="InterPro" id="IPR036322">
    <property type="entry name" value="WD40_repeat_dom_sf"/>
</dbReference>
<dbReference type="Pfam" id="PF00400">
    <property type="entry name" value="WD40"/>
    <property type="match status" value="3"/>
</dbReference>
<organism evidence="8 9">
    <name type="scientific">Rosa chinensis</name>
    <name type="common">China rose</name>
    <dbReference type="NCBI Taxonomy" id="74649"/>
    <lineage>
        <taxon>Eukaryota</taxon>
        <taxon>Viridiplantae</taxon>
        <taxon>Streptophyta</taxon>
        <taxon>Embryophyta</taxon>
        <taxon>Tracheophyta</taxon>
        <taxon>Spermatophyta</taxon>
        <taxon>Magnoliopsida</taxon>
        <taxon>eudicotyledons</taxon>
        <taxon>Gunneridae</taxon>
        <taxon>Pentapetalae</taxon>
        <taxon>rosids</taxon>
        <taxon>fabids</taxon>
        <taxon>Rosales</taxon>
        <taxon>Rosaceae</taxon>
        <taxon>Rosoideae</taxon>
        <taxon>Rosoideae incertae sedis</taxon>
        <taxon>Rosa</taxon>
    </lineage>
</organism>
<dbReference type="GO" id="GO:0000387">
    <property type="term" value="P:spliceosomal snRNP assembly"/>
    <property type="evidence" value="ECO:0007669"/>
    <property type="project" value="TreeGrafter"/>
</dbReference>
<dbReference type="PANTHER" id="PTHR19877">
    <property type="entry name" value="EUKARYOTIC TRANSLATION INITIATION FACTOR 3 SUBUNIT I"/>
    <property type="match status" value="1"/>
</dbReference>
<evidence type="ECO:0000256" key="6">
    <source>
        <dbReference type="ARBA" id="ARBA00040390"/>
    </source>
</evidence>
<evidence type="ECO:0000256" key="2">
    <source>
        <dbReference type="ARBA" id="ARBA00022664"/>
    </source>
</evidence>
<keyword evidence="9" id="KW-1185">Reference proteome</keyword>
<protein>
    <recommendedName>
        <fullName evidence="6">Serine-threonine kinase receptor-associated protein</fullName>
    </recommendedName>
</protein>